<dbReference type="PROSITE" id="PS50023">
    <property type="entry name" value="LIM_DOMAIN_2"/>
    <property type="match status" value="3"/>
</dbReference>
<evidence type="ECO:0000313" key="10">
    <source>
        <dbReference type="Proteomes" id="UP001318040"/>
    </source>
</evidence>
<dbReference type="InterPro" id="IPR001478">
    <property type="entry name" value="PDZ"/>
</dbReference>
<dbReference type="GO" id="GO:0061061">
    <property type="term" value="P:muscle structure development"/>
    <property type="evidence" value="ECO:0007669"/>
    <property type="project" value="TreeGrafter"/>
</dbReference>
<dbReference type="CDD" id="cd09363">
    <property type="entry name" value="LIM3_Enigma_like"/>
    <property type="match status" value="1"/>
</dbReference>
<feature type="compositionally biased region" description="Basic and acidic residues" evidence="7">
    <location>
        <begin position="236"/>
        <end position="249"/>
    </location>
</feature>
<sequence>MSGYSVTLEGQPPWGFRLQGGKDFNMPLTVSRVTAGSKSALANMSSGDVVTAIDGVSTAGMTHLEAQNKIKASIGNLKLGLQRGKRPAPVPTATPVIESAPIVVPHQKTKVYNSPAGLYAGEAAEGQRRGTWEEKQDGGPPKEVVVDTSTPVFQAVARREATARGDGPSTADEDWANKNSTAQSRSFKILAQITGTHDEEAGELEPVEMTSHGRSSRAKKHRSRKSRANDATSSDADDRKPPRNSRKGDVPVNGPRAPDASAASAKRSRVANKGHSVRFDESSKGSVADAASTGAQEQQQQQQKQQQQKAPKEKPNGPVTKPVAYPRPANSSVSASPIRHVEPSRRRSSAASSLSAWGAAHPSCSFSLSLGAKPSVAYPFSASAASPPSRSSTPAPSPPAAVPPPPPLLLPGDGASLAPRSLVGAAPQCPPASSSAQPLSLASSNSPVSRTAQSSTVRTNSSVSSRAVTGSQLASARATIRAALSGQSGLPNGPPSPPRPQSALEALHLSPSFGPPRVLPRTAAPSPRYGAHTPGLSRDEPVPVATATMSVKTSTRKPPGATTGPPKSTAEPMGPPPPSVKAHTAPPQVVKTAGLSWTPNGASARPPLSSSGAAAAAGPAVAAAGFGIQAKTKGPTAGAQEGVAAKVGSAGGGGAGGGGGGGMQAGWGAPGSGLLVQRAEHVPEALRAPFCNKCNNIIRGPFIVALGRSWHKDHFNCCHCNSCLADTGFVVEAGKVYCQGCYGMFFAPPCGKCSQKIVGEITYALKQAWHSNCFVCACCSQPIGQGVFHMEDGDPYCEKDFFRLFSTKCEGCDFPVEAGDRYVEALGHTWHDTCFVCTVCQVNLEGQPFYSKKNKPLCKKHANSINI</sequence>
<dbReference type="GO" id="GO:0003779">
    <property type="term" value="F:actin binding"/>
    <property type="evidence" value="ECO:0007669"/>
    <property type="project" value="TreeGrafter"/>
</dbReference>
<dbReference type="CDD" id="cd06753">
    <property type="entry name" value="PDZ_PDLIM-like"/>
    <property type="match status" value="1"/>
</dbReference>
<organism evidence="10 12">
    <name type="scientific">Petromyzon marinus</name>
    <name type="common">Sea lamprey</name>
    <dbReference type="NCBI Taxonomy" id="7757"/>
    <lineage>
        <taxon>Eukaryota</taxon>
        <taxon>Metazoa</taxon>
        <taxon>Chordata</taxon>
        <taxon>Craniata</taxon>
        <taxon>Vertebrata</taxon>
        <taxon>Cyclostomata</taxon>
        <taxon>Hyperoartia</taxon>
        <taxon>Petromyzontiformes</taxon>
        <taxon>Petromyzontidae</taxon>
        <taxon>Petromyzon</taxon>
    </lineage>
</organism>
<dbReference type="GO" id="GO:0001725">
    <property type="term" value="C:stress fiber"/>
    <property type="evidence" value="ECO:0007669"/>
    <property type="project" value="TreeGrafter"/>
</dbReference>
<dbReference type="SUPFAM" id="SSF57716">
    <property type="entry name" value="Glucocorticoid receptor-like (DNA-binding domain)"/>
    <property type="match status" value="4"/>
</dbReference>
<evidence type="ECO:0000256" key="6">
    <source>
        <dbReference type="PROSITE-ProRule" id="PRU00125"/>
    </source>
</evidence>
<proteinExistence type="predicted"/>
<dbReference type="GO" id="GO:0007507">
    <property type="term" value="P:heart development"/>
    <property type="evidence" value="ECO:0007669"/>
    <property type="project" value="TreeGrafter"/>
</dbReference>
<accession>A0AAJ7X9S8</accession>
<dbReference type="SMART" id="SM00228">
    <property type="entry name" value="PDZ"/>
    <property type="match status" value="1"/>
</dbReference>
<dbReference type="AlphaFoldDB" id="A0AAJ7X9S8"/>
<evidence type="ECO:0000256" key="3">
    <source>
        <dbReference type="ARBA" id="ARBA00022723"/>
    </source>
</evidence>
<dbReference type="InterPro" id="IPR001781">
    <property type="entry name" value="Znf_LIM"/>
</dbReference>
<reference evidence="11 12" key="1">
    <citation type="submission" date="2025-04" db="UniProtKB">
        <authorList>
            <consortium name="RefSeq"/>
        </authorList>
    </citation>
    <scope>IDENTIFICATION</scope>
    <source>
        <tissue evidence="11 12">Sperm</tissue>
    </source>
</reference>
<protein>
    <submittedName>
        <fullName evidence="11 12">PDZ and LIM domain protein 5 isoform X1</fullName>
    </submittedName>
</protein>
<feature type="compositionally biased region" description="Basic and acidic residues" evidence="7">
    <location>
        <begin position="125"/>
        <end position="137"/>
    </location>
</feature>
<comment type="subcellular location">
    <subcellularLocation>
        <location evidence="1">Cytoplasm</location>
    </subcellularLocation>
</comment>
<dbReference type="GO" id="GO:0030036">
    <property type="term" value="P:actin cytoskeleton organization"/>
    <property type="evidence" value="ECO:0007669"/>
    <property type="project" value="TreeGrafter"/>
</dbReference>
<dbReference type="GO" id="GO:0031941">
    <property type="term" value="C:filamentous actin"/>
    <property type="evidence" value="ECO:0007669"/>
    <property type="project" value="TreeGrafter"/>
</dbReference>
<dbReference type="GO" id="GO:0046872">
    <property type="term" value="F:metal ion binding"/>
    <property type="evidence" value="ECO:0007669"/>
    <property type="project" value="UniProtKB-KW"/>
</dbReference>
<feature type="compositionally biased region" description="Basic residues" evidence="7">
    <location>
        <begin position="214"/>
        <end position="226"/>
    </location>
</feature>
<feature type="region of interest" description="Disordered" evidence="7">
    <location>
        <begin position="197"/>
        <end position="356"/>
    </location>
</feature>
<keyword evidence="10" id="KW-1185">Reference proteome</keyword>
<feature type="region of interest" description="Disordered" evidence="7">
    <location>
        <begin position="124"/>
        <end position="183"/>
    </location>
</feature>
<dbReference type="FunFam" id="2.10.110.10:FF:000010">
    <property type="entry name" value="PDZ and LIM domain protein 5"/>
    <property type="match status" value="1"/>
</dbReference>
<dbReference type="InterPro" id="IPR031847">
    <property type="entry name" value="PDLI1-4/Zasp-like_mid"/>
</dbReference>
<evidence type="ECO:0000313" key="11">
    <source>
        <dbReference type="RefSeq" id="XP_032825322.1"/>
    </source>
</evidence>
<evidence type="ECO:0000259" key="9">
    <source>
        <dbReference type="PROSITE" id="PS50106"/>
    </source>
</evidence>
<feature type="compositionally biased region" description="Low complexity" evidence="7">
    <location>
        <begin position="410"/>
        <end position="447"/>
    </location>
</feature>
<evidence type="ECO:0000259" key="8">
    <source>
        <dbReference type="PROSITE" id="PS50023"/>
    </source>
</evidence>
<evidence type="ECO:0000256" key="7">
    <source>
        <dbReference type="SAM" id="MobiDB-lite"/>
    </source>
</evidence>
<feature type="compositionally biased region" description="Low complexity" evidence="7">
    <location>
        <begin position="295"/>
        <end position="309"/>
    </location>
</feature>
<dbReference type="GO" id="GO:0051371">
    <property type="term" value="F:muscle alpha-actinin binding"/>
    <property type="evidence" value="ECO:0007669"/>
    <property type="project" value="TreeGrafter"/>
</dbReference>
<feature type="compositionally biased region" description="Pro residues" evidence="7">
    <location>
        <begin position="395"/>
        <end position="409"/>
    </location>
</feature>
<feature type="domain" description="PDZ" evidence="9">
    <location>
        <begin position="9"/>
        <end position="85"/>
    </location>
</feature>
<feature type="domain" description="LIM zinc-binding" evidence="8">
    <location>
        <begin position="748"/>
        <end position="807"/>
    </location>
</feature>
<dbReference type="GO" id="GO:0030018">
    <property type="term" value="C:Z disc"/>
    <property type="evidence" value="ECO:0007669"/>
    <property type="project" value="TreeGrafter"/>
</dbReference>
<dbReference type="Gene3D" id="2.30.42.10">
    <property type="match status" value="1"/>
</dbReference>
<dbReference type="InterPro" id="IPR050604">
    <property type="entry name" value="PDZ-LIM_domain"/>
</dbReference>
<dbReference type="PROSITE" id="PS00478">
    <property type="entry name" value="LIM_DOMAIN_1"/>
    <property type="match status" value="1"/>
</dbReference>
<feature type="compositionally biased region" description="Low complexity" evidence="7">
    <location>
        <begin position="256"/>
        <end position="265"/>
    </location>
</feature>
<evidence type="ECO:0000256" key="4">
    <source>
        <dbReference type="ARBA" id="ARBA00022833"/>
    </source>
</evidence>
<evidence type="ECO:0000313" key="12">
    <source>
        <dbReference type="RefSeq" id="XP_032825323.1"/>
    </source>
</evidence>
<dbReference type="GO" id="GO:0005912">
    <property type="term" value="C:adherens junction"/>
    <property type="evidence" value="ECO:0007669"/>
    <property type="project" value="TreeGrafter"/>
</dbReference>
<feature type="domain" description="LIM zinc-binding" evidence="8">
    <location>
        <begin position="808"/>
        <end position="867"/>
    </location>
</feature>
<dbReference type="RefSeq" id="XP_032825323.1">
    <property type="nucleotide sequence ID" value="XM_032969432.1"/>
</dbReference>
<dbReference type="PANTHER" id="PTHR24214:SF38">
    <property type="entry name" value="PDZ AND LIM DOMAIN PROTEIN ZASP-RELATED"/>
    <property type="match status" value="1"/>
</dbReference>
<dbReference type="RefSeq" id="XP_032825322.1">
    <property type="nucleotide sequence ID" value="XM_032969431.1"/>
</dbReference>
<feature type="compositionally biased region" description="Low complexity" evidence="7">
    <location>
        <begin position="379"/>
        <end position="394"/>
    </location>
</feature>
<feature type="region of interest" description="Disordered" evidence="7">
    <location>
        <begin position="379"/>
        <end position="613"/>
    </location>
</feature>
<dbReference type="Proteomes" id="UP001318040">
    <property type="component" value="Chromosome 41"/>
</dbReference>
<dbReference type="SMART" id="SM00132">
    <property type="entry name" value="LIM"/>
    <property type="match status" value="3"/>
</dbReference>
<dbReference type="Gene3D" id="2.10.110.10">
    <property type="entry name" value="Cysteine Rich Protein"/>
    <property type="match status" value="3"/>
</dbReference>
<evidence type="ECO:0000256" key="5">
    <source>
        <dbReference type="ARBA" id="ARBA00023038"/>
    </source>
</evidence>
<feature type="compositionally biased region" description="Basic residues" evidence="7">
    <location>
        <begin position="266"/>
        <end position="276"/>
    </location>
</feature>
<keyword evidence="4 6" id="KW-0862">Zinc</keyword>
<dbReference type="PANTHER" id="PTHR24214">
    <property type="entry name" value="PDZ AND LIM DOMAIN PROTEIN ZASP"/>
    <property type="match status" value="1"/>
</dbReference>
<gene>
    <name evidence="11 12" type="primary">PDLIM5</name>
</gene>
<feature type="compositionally biased region" description="Low complexity" evidence="7">
    <location>
        <begin position="454"/>
        <end position="466"/>
    </location>
</feature>
<keyword evidence="3 6" id="KW-0479">Metal-binding</keyword>
<name>A0AAJ7X9S8_PETMA</name>
<feature type="domain" description="LIM zinc-binding" evidence="8">
    <location>
        <begin position="689"/>
        <end position="747"/>
    </location>
</feature>
<dbReference type="CDD" id="cd09361">
    <property type="entry name" value="LIM1_Enigma_like"/>
    <property type="match status" value="1"/>
</dbReference>
<dbReference type="Pfam" id="PF00595">
    <property type="entry name" value="PDZ"/>
    <property type="match status" value="1"/>
</dbReference>
<evidence type="ECO:0000256" key="2">
    <source>
        <dbReference type="ARBA" id="ARBA00022490"/>
    </source>
</evidence>
<dbReference type="FunFam" id="2.30.42.10:FF:000019">
    <property type="entry name" value="LIM domain binding 3 isoform 1"/>
    <property type="match status" value="1"/>
</dbReference>
<dbReference type="PROSITE" id="PS50106">
    <property type="entry name" value="PDZ"/>
    <property type="match status" value="1"/>
</dbReference>
<dbReference type="SUPFAM" id="SSF50156">
    <property type="entry name" value="PDZ domain-like"/>
    <property type="match status" value="1"/>
</dbReference>
<keyword evidence="2" id="KW-0963">Cytoplasm</keyword>
<dbReference type="FunFam" id="2.10.110.10:FF:000020">
    <property type="entry name" value="PDZ and LIM domain protein 5"/>
    <property type="match status" value="1"/>
</dbReference>
<evidence type="ECO:0000256" key="1">
    <source>
        <dbReference type="ARBA" id="ARBA00004496"/>
    </source>
</evidence>
<dbReference type="KEGG" id="pmrn:116951064"/>
<keyword evidence="5 6" id="KW-0440">LIM domain</keyword>
<dbReference type="Pfam" id="PF15936">
    <property type="entry name" value="DUF4749"/>
    <property type="match status" value="1"/>
</dbReference>
<feature type="compositionally biased region" description="Low complexity" evidence="7">
    <location>
        <begin position="601"/>
        <end position="613"/>
    </location>
</feature>
<dbReference type="InterPro" id="IPR036034">
    <property type="entry name" value="PDZ_sf"/>
</dbReference>
<dbReference type="Pfam" id="PF00412">
    <property type="entry name" value="LIM"/>
    <property type="match status" value="3"/>
</dbReference>